<dbReference type="SUPFAM" id="SSF53901">
    <property type="entry name" value="Thiolase-like"/>
    <property type="match status" value="2"/>
</dbReference>
<name>A0A1M5QJ57_9BACT</name>
<dbReference type="GO" id="GO:0006633">
    <property type="term" value="P:fatty acid biosynthetic process"/>
    <property type="evidence" value="ECO:0007669"/>
    <property type="project" value="TreeGrafter"/>
</dbReference>
<proteinExistence type="inferred from homology"/>
<dbReference type="Pfam" id="PF02801">
    <property type="entry name" value="Ketoacyl-synt_C"/>
    <property type="match status" value="1"/>
</dbReference>
<dbReference type="STRING" id="947013.SAMN04488109_2837"/>
<dbReference type="InterPro" id="IPR014031">
    <property type="entry name" value="Ketoacyl_synth_C"/>
</dbReference>
<dbReference type="PANTHER" id="PTHR11712">
    <property type="entry name" value="POLYKETIDE SYNTHASE-RELATED"/>
    <property type="match status" value="1"/>
</dbReference>
<evidence type="ECO:0000313" key="5">
    <source>
        <dbReference type="EMBL" id="SHH13886.1"/>
    </source>
</evidence>
<feature type="domain" description="Ketosynthase family 3 (KS3)" evidence="4">
    <location>
        <begin position="1"/>
        <end position="368"/>
    </location>
</feature>
<dbReference type="OrthoDB" id="9808669at2"/>
<reference evidence="5 6" key="1">
    <citation type="submission" date="2016-11" db="EMBL/GenBank/DDBJ databases">
        <authorList>
            <person name="Jaros S."/>
            <person name="Januszkiewicz K."/>
            <person name="Wedrychowicz H."/>
        </authorList>
    </citation>
    <scope>NUCLEOTIDE SEQUENCE [LARGE SCALE GENOMIC DNA]</scope>
    <source>
        <strain evidence="5 6">DSM 24574</strain>
    </source>
</reference>
<evidence type="ECO:0000256" key="3">
    <source>
        <dbReference type="RuleBase" id="RU003694"/>
    </source>
</evidence>
<accession>A0A1M5QJ57</accession>
<gene>
    <name evidence="5" type="ORF">SAMN04488109_2837</name>
</gene>
<evidence type="ECO:0000259" key="4">
    <source>
        <dbReference type="PROSITE" id="PS52004"/>
    </source>
</evidence>
<keyword evidence="6" id="KW-1185">Reference proteome</keyword>
<dbReference type="PROSITE" id="PS52004">
    <property type="entry name" value="KS3_2"/>
    <property type="match status" value="1"/>
</dbReference>
<dbReference type="Proteomes" id="UP000184212">
    <property type="component" value="Unassembled WGS sequence"/>
</dbReference>
<dbReference type="InterPro" id="IPR016039">
    <property type="entry name" value="Thiolase-like"/>
</dbReference>
<dbReference type="SMART" id="SM00825">
    <property type="entry name" value="PKS_KS"/>
    <property type="match status" value="1"/>
</dbReference>
<dbReference type="GO" id="GO:0005829">
    <property type="term" value="C:cytosol"/>
    <property type="evidence" value="ECO:0007669"/>
    <property type="project" value="TreeGrafter"/>
</dbReference>
<dbReference type="Gene3D" id="3.40.47.10">
    <property type="match status" value="1"/>
</dbReference>
<evidence type="ECO:0000256" key="1">
    <source>
        <dbReference type="ARBA" id="ARBA00008467"/>
    </source>
</evidence>
<dbReference type="InterPro" id="IPR014030">
    <property type="entry name" value="Ketoacyl_synth_N"/>
</dbReference>
<evidence type="ECO:0000313" key="6">
    <source>
        <dbReference type="Proteomes" id="UP000184212"/>
    </source>
</evidence>
<organism evidence="5 6">
    <name type="scientific">Chryseolinea serpens</name>
    <dbReference type="NCBI Taxonomy" id="947013"/>
    <lineage>
        <taxon>Bacteria</taxon>
        <taxon>Pseudomonadati</taxon>
        <taxon>Bacteroidota</taxon>
        <taxon>Cytophagia</taxon>
        <taxon>Cytophagales</taxon>
        <taxon>Fulvivirgaceae</taxon>
        <taxon>Chryseolinea</taxon>
    </lineage>
</organism>
<dbReference type="InterPro" id="IPR020841">
    <property type="entry name" value="PKS_Beta-ketoAc_synthase_dom"/>
</dbReference>
<dbReference type="AlphaFoldDB" id="A0A1M5QJ57"/>
<dbReference type="RefSeq" id="WP_073135244.1">
    <property type="nucleotide sequence ID" value="NZ_FQWQ01000002.1"/>
</dbReference>
<protein>
    <submittedName>
        <fullName evidence="5">3-oxoacyl-[acyl-carrier-protein] synthase-1</fullName>
    </submittedName>
</protein>
<comment type="similarity">
    <text evidence="1 3">Belongs to the thiolase-like superfamily. Beta-ketoacyl-ACP synthases family.</text>
</comment>
<evidence type="ECO:0000256" key="2">
    <source>
        <dbReference type="ARBA" id="ARBA00022679"/>
    </source>
</evidence>
<dbReference type="EMBL" id="FQWQ01000002">
    <property type="protein sequence ID" value="SHH13886.1"/>
    <property type="molecule type" value="Genomic_DNA"/>
</dbReference>
<dbReference type="PANTHER" id="PTHR11712:SF320">
    <property type="entry name" value="BETA-KETOACYL SYNTHASE"/>
    <property type="match status" value="1"/>
</dbReference>
<dbReference type="GO" id="GO:0004315">
    <property type="term" value="F:3-oxoacyl-[acyl-carrier-protein] synthase activity"/>
    <property type="evidence" value="ECO:0007669"/>
    <property type="project" value="TreeGrafter"/>
</dbReference>
<keyword evidence="2 3" id="KW-0808">Transferase</keyword>
<sequence length="369" mass="39649">MKRVWMVADSIVSPLGWTTEENYAKVRKSISGIRRVEDATLSQQAFSGALMTEKLPASPLSRFEYLCDRALQQALQNITLPKDRTVFILSTTKGNISFLEDGKPNHPRIHLHAVAKMLADRIGIPNPLVISNACISGVMAAIVARRLLLSGQYDHAVVLGADVLNRFVISGFQSLQALTAEPCRPFDAGRKGINLGECAAVMILSTAPEALGVSASVEILGGGLSNDANHISGPSRTGEELGFAIRQALQESGLTEHDIDFICAHGTATLYNDEMEAKAFNHVGMENIPLHSLKGYFGHTLGAAGVVEMIISAESLKRDELVPSLGFETLGTSQPVNVIRTLEQRTLKTCLKTASGFGGCNAAIILQEQ</sequence>
<dbReference type="InterPro" id="IPR000794">
    <property type="entry name" value="Beta-ketoacyl_synthase"/>
</dbReference>
<dbReference type="Pfam" id="PF00109">
    <property type="entry name" value="ketoacyl-synt"/>
    <property type="match status" value="1"/>
</dbReference>